<organism evidence="4 5">
    <name type="scientific">Bugula neritina</name>
    <name type="common">Brown bryozoan</name>
    <name type="synonym">Sertularia neritina</name>
    <dbReference type="NCBI Taxonomy" id="10212"/>
    <lineage>
        <taxon>Eukaryota</taxon>
        <taxon>Metazoa</taxon>
        <taxon>Spiralia</taxon>
        <taxon>Lophotrochozoa</taxon>
        <taxon>Bryozoa</taxon>
        <taxon>Gymnolaemata</taxon>
        <taxon>Cheilostomatida</taxon>
        <taxon>Flustrina</taxon>
        <taxon>Buguloidea</taxon>
        <taxon>Bugulidae</taxon>
        <taxon>Bugula</taxon>
    </lineage>
</organism>
<feature type="coiled-coil region" evidence="1">
    <location>
        <begin position="61"/>
        <end position="95"/>
    </location>
</feature>
<dbReference type="Proteomes" id="UP000593567">
    <property type="component" value="Unassembled WGS sequence"/>
</dbReference>
<keyword evidence="3" id="KW-0732">Signal</keyword>
<evidence type="ECO:0000256" key="2">
    <source>
        <dbReference type="SAM" id="MobiDB-lite"/>
    </source>
</evidence>
<gene>
    <name evidence="4" type="ORF">EB796_001295</name>
</gene>
<feature type="signal peptide" evidence="3">
    <location>
        <begin position="1"/>
        <end position="24"/>
    </location>
</feature>
<protein>
    <submittedName>
        <fullName evidence="4">Uncharacterized protein</fullName>
    </submittedName>
</protein>
<name>A0A7J7KQC0_BUGNE</name>
<evidence type="ECO:0000313" key="4">
    <source>
        <dbReference type="EMBL" id="KAF6040389.1"/>
    </source>
</evidence>
<feature type="region of interest" description="Disordered" evidence="2">
    <location>
        <begin position="107"/>
        <end position="126"/>
    </location>
</feature>
<evidence type="ECO:0000256" key="3">
    <source>
        <dbReference type="SAM" id="SignalP"/>
    </source>
</evidence>
<proteinExistence type="predicted"/>
<accession>A0A7J7KQC0</accession>
<evidence type="ECO:0000313" key="5">
    <source>
        <dbReference type="Proteomes" id="UP000593567"/>
    </source>
</evidence>
<keyword evidence="5" id="KW-1185">Reference proteome</keyword>
<keyword evidence="1" id="KW-0175">Coiled coil</keyword>
<sequence length="148" mass="16131">MIAMFLSTLGLCIWCVLDPSAGMGNPVSKIHSSKDRSLSLADLQTLKQLQETSRQMTAHRLTLATQKLDIVEQQLQEAEDKLNKIQVLKENDNKMKTDIAVSQAENEGTRVSVASGDGEGTSSFTPKYEVVNEKGNKIESGNIPGTPI</sequence>
<feature type="chain" id="PRO_5029503444" evidence="3">
    <location>
        <begin position="25"/>
        <end position="148"/>
    </location>
</feature>
<evidence type="ECO:0000256" key="1">
    <source>
        <dbReference type="SAM" id="Coils"/>
    </source>
</evidence>
<reference evidence="4" key="1">
    <citation type="submission" date="2020-06" db="EMBL/GenBank/DDBJ databases">
        <title>Draft genome of Bugula neritina, a colonial animal packing powerful symbionts and potential medicines.</title>
        <authorList>
            <person name="Rayko M."/>
        </authorList>
    </citation>
    <scope>NUCLEOTIDE SEQUENCE [LARGE SCALE GENOMIC DNA]</scope>
    <source>
        <strain evidence="4">Kwan_BN1</strain>
    </source>
</reference>
<comment type="caution">
    <text evidence="4">The sequence shown here is derived from an EMBL/GenBank/DDBJ whole genome shotgun (WGS) entry which is preliminary data.</text>
</comment>
<dbReference type="AlphaFoldDB" id="A0A7J7KQC0"/>
<dbReference type="EMBL" id="VXIV02000147">
    <property type="protein sequence ID" value="KAF6040389.1"/>
    <property type="molecule type" value="Genomic_DNA"/>
</dbReference>